<keyword evidence="3" id="KW-0444">Lipid biosynthesis</keyword>
<proteinExistence type="inferred from homology"/>
<keyword evidence="6" id="KW-1185">Reference proteome</keyword>
<feature type="modified residue" description="O-(pantetheine 4'-phosphoryl)serine" evidence="3">
    <location>
        <position position="39"/>
    </location>
</feature>
<evidence type="ECO:0000256" key="1">
    <source>
        <dbReference type="ARBA" id="ARBA00022450"/>
    </source>
</evidence>
<comment type="subcellular location">
    <subcellularLocation>
        <location evidence="3">Cytoplasm</location>
    </subcellularLocation>
</comment>
<comment type="similarity">
    <text evidence="3">Belongs to the acyl carrier protein (ACP) family.</text>
</comment>
<dbReference type="AlphaFoldDB" id="A0A3E1EZD9"/>
<dbReference type="Proteomes" id="UP000257127">
    <property type="component" value="Unassembled WGS sequence"/>
</dbReference>
<dbReference type="RefSeq" id="WP_116879909.1">
    <property type="nucleotide sequence ID" value="NZ_QURB01000002.1"/>
</dbReference>
<comment type="PTM">
    <text evidence="3">4'-phosphopantetheine is transferred from CoA to a specific serine of apo-ACP by AcpS. This modification is essential for activity because fatty acids are bound in thioester linkage to the sulfhydryl of the prosthetic group.</text>
</comment>
<protein>
    <recommendedName>
        <fullName evidence="3">Acyl carrier protein</fullName>
        <shortName evidence="3">ACP</shortName>
    </recommendedName>
</protein>
<keyword evidence="3" id="KW-0443">Lipid metabolism</keyword>
<keyword evidence="3" id="KW-0276">Fatty acid metabolism</keyword>
<sequence length="82" mass="9358">MKMNEIIEQVNEVLVDEFEVEAETITPEANLRETLDLDSLDYVDLVVAIESISGVKLGEEDFKSIESFKDFYGVLESKIQEK</sequence>
<accession>A0A3E1EZD9</accession>
<dbReference type="InterPro" id="IPR036736">
    <property type="entry name" value="ACP-like_sf"/>
</dbReference>
<dbReference type="Gene3D" id="1.10.1200.10">
    <property type="entry name" value="ACP-like"/>
    <property type="match status" value="1"/>
</dbReference>
<evidence type="ECO:0000256" key="3">
    <source>
        <dbReference type="HAMAP-Rule" id="MF_01217"/>
    </source>
</evidence>
<evidence type="ECO:0000313" key="6">
    <source>
        <dbReference type="Proteomes" id="UP000257127"/>
    </source>
</evidence>
<dbReference type="InterPro" id="IPR009081">
    <property type="entry name" value="PP-bd_ACP"/>
</dbReference>
<dbReference type="GO" id="GO:0000036">
    <property type="term" value="F:acyl carrier activity"/>
    <property type="evidence" value="ECO:0007669"/>
    <property type="project" value="UniProtKB-UniRule"/>
</dbReference>
<dbReference type="UniPathway" id="UPA00094"/>
<dbReference type="GO" id="GO:0005737">
    <property type="term" value="C:cytoplasm"/>
    <property type="evidence" value="ECO:0007669"/>
    <property type="project" value="UniProtKB-SubCell"/>
</dbReference>
<dbReference type="HAMAP" id="MF_01217">
    <property type="entry name" value="Acyl_carrier"/>
    <property type="match status" value="1"/>
</dbReference>
<dbReference type="SUPFAM" id="SSF47336">
    <property type="entry name" value="ACP-like"/>
    <property type="match status" value="1"/>
</dbReference>
<dbReference type="InterPro" id="IPR003231">
    <property type="entry name" value="ACP"/>
</dbReference>
<dbReference type="PROSITE" id="PS50075">
    <property type="entry name" value="CARRIER"/>
    <property type="match status" value="1"/>
</dbReference>
<comment type="caution">
    <text evidence="5">The sequence shown here is derived from an EMBL/GenBank/DDBJ whole genome shotgun (WGS) entry which is preliminary data.</text>
</comment>
<keyword evidence="1 3" id="KW-0596">Phosphopantetheine</keyword>
<dbReference type="NCBIfam" id="NF003757">
    <property type="entry name" value="PRK05350.1"/>
    <property type="match status" value="1"/>
</dbReference>
<comment type="pathway">
    <text evidence="3">Lipid metabolism; fatty acid biosynthesis.</text>
</comment>
<keyword evidence="3" id="KW-0963">Cytoplasm</keyword>
<reference evidence="5 6" key="1">
    <citation type="submission" date="2018-08" db="EMBL/GenBank/DDBJ databases">
        <title>The draft genome squence of Brumimicrobium sp. N62.</title>
        <authorList>
            <person name="Du Z.-J."/>
            <person name="Luo H.-R."/>
        </authorList>
    </citation>
    <scope>NUCLEOTIDE SEQUENCE [LARGE SCALE GENOMIC DNA]</scope>
    <source>
        <strain evidence="5 6">N62</strain>
    </source>
</reference>
<evidence type="ECO:0000313" key="5">
    <source>
        <dbReference type="EMBL" id="RFC54930.1"/>
    </source>
</evidence>
<gene>
    <name evidence="3" type="primary">acpP</name>
    <name evidence="5" type="ORF">DXU93_03670</name>
</gene>
<keyword evidence="3" id="KW-0275">Fatty acid biosynthesis</keyword>
<feature type="domain" description="Carrier" evidence="4">
    <location>
        <begin position="1"/>
        <end position="79"/>
    </location>
</feature>
<comment type="function">
    <text evidence="3">Carrier of the growing fatty acid chain in fatty acid biosynthesis.</text>
</comment>
<evidence type="ECO:0000256" key="2">
    <source>
        <dbReference type="ARBA" id="ARBA00022553"/>
    </source>
</evidence>
<keyword evidence="2 3" id="KW-0597">Phosphoprotein</keyword>
<name>A0A3E1EZD9_9FLAO</name>
<dbReference type="EMBL" id="QURB01000002">
    <property type="protein sequence ID" value="RFC54930.1"/>
    <property type="molecule type" value="Genomic_DNA"/>
</dbReference>
<dbReference type="Pfam" id="PF00550">
    <property type="entry name" value="PP-binding"/>
    <property type="match status" value="1"/>
</dbReference>
<evidence type="ECO:0000259" key="4">
    <source>
        <dbReference type="PROSITE" id="PS50075"/>
    </source>
</evidence>
<organism evidence="5 6">
    <name type="scientific">Brumimicrobium aurantiacum</name>
    <dbReference type="NCBI Taxonomy" id="1737063"/>
    <lineage>
        <taxon>Bacteria</taxon>
        <taxon>Pseudomonadati</taxon>
        <taxon>Bacteroidota</taxon>
        <taxon>Flavobacteriia</taxon>
        <taxon>Flavobacteriales</taxon>
        <taxon>Crocinitomicaceae</taxon>
        <taxon>Brumimicrobium</taxon>
    </lineage>
</organism>
<dbReference type="OrthoDB" id="1004764at2"/>